<evidence type="ECO:0000313" key="8">
    <source>
        <dbReference type="EMBL" id="EAQ49218.1"/>
    </source>
</evidence>
<dbReference type="Gene3D" id="1.10.1740.10">
    <property type="match status" value="1"/>
</dbReference>
<dbReference type="InterPro" id="IPR036388">
    <property type="entry name" value="WH-like_DNA-bd_sf"/>
</dbReference>
<dbReference type="SUPFAM" id="SSF88659">
    <property type="entry name" value="Sigma3 and sigma4 domains of RNA polymerase sigma factors"/>
    <property type="match status" value="1"/>
</dbReference>
<keyword evidence="3" id="KW-0731">Sigma factor</keyword>
<protein>
    <submittedName>
        <fullName evidence="8">Putative extracytoplasmic function alternative sigma factor</fullName>
    </submittedName>
</protein>
<dbReference type="GO" id="GO:0016987">
    <property type="term" value="F:sigma factor activity"/>
    <property type="evidence" value="ECO:0007669"/>
    <property type="project" value="UniProtKB-KW"/>
</dbReference>
<keyword evidence="2" id="KW-0805">Transcription regulation</keyword>
<dbReference type="Pfam" id="PF04542">
    <property type="entry name" value="Sigma70_r2"/>
    <property type="match status" value="1"/>
</dbReference>
<dbReference type="RefSeq" id="WP_009779867.1">
    <property type="nucleotide sequence ID" value="NZ_CH672395.1"/>
</dbReference>
<reference evidence="8 9" key="1">
    <citation type="journal article" date="2007" name="Nature">
        <title>Light stimulates growth of proteorhodopsin-containing marine Flavobacteria.</title>
        <authorList>
            <person name="Gomez-Consarnau L."/>
            <person name="Gonzalez J.M."/>
            <person name="Coll-Llado M."/>
            <person name="Gourdon P."/>
            <person name="Pascher T."/>
            <person name="Neutze R."/>
            <person name="Pedros-Alio C."/>
            <person name="Pinhassi J."/>
        </authorList>
    </citation>
    <scope>NUCLEOTIDE SEQUENCE [LARGE SCALE GENOMIC DNA]</scope>
    <source>
        <strain evidence="8 9">MED217</strain>
    </source>
</reference>
<dbReference type="InterPro" id="IPR013324">
    <property type="entry name" value="RNA_pol_sigma_r3/r4-like"/>
</dbReference>
<dbReference type="GO" id="GO:0006352">
    <property type="term" value="P:DNA-templated transcription initiation"/>
    <property type="evidence" value="ECO:0007669"/>
    <property type="project" value="InterPro"/>
</dbReference>
<comment type="caution">
    <text evidence="8">The sequence shown here is derived from an EMBL/GenBank/DDBJ whole genome shotgun (WGS) entry which is preliminary data.</text>
</comment>
<dbReference type="InterPro" id="IPR013325">
    <property type="entry name" value="RNA_pol_sigma_r2"/>
</dbReference>
<dbReference type="Proteomes" id="UP000001601">
    <property type="component" value="Unassembled WGS sequence"/>
</dbReference>
<dbReference type="HOGENOM" id="CLU_047691_4_4_10"/>
<comment type="similarity">
    <text evidence="1">Belongs to the sigma-70 factor family. ECF subfamily.</text>
</comment>
<keyword evidence="9" id="KW-1185">Reference proteome</keyword>
<evidence type="ECO:0000256" key="5">
    <source>
        <dbReference type="ARBA" id="ARBA00023163"/>
    </source>
</evidence>
<dbReference type="OrthoDB" id="795989at2"/>
<evidence type="ECO:0000259" key="6">
    <source>
        <dbReference type="Pfam" id="PF04542"/>
    </source>
</evidence>
<dbReference type="STRING" id="398720.MED217_07431"/>
<dbReference type="InterPro" id="IPR013249">
    <property type="entry name" value="RNA_pol_sigma70_r4_t2"/>
</dbReference>
<evidence type="ECO:0000256" key="2">
    <source>
        <dbReference type="ARBA" id="ARBA00023015"/>
    </source>
</evidence>
<proteinExistence type="inferred from homology"/>
<keyword evidence="5" id="KW-0804">Transcription</keyword>
<dbReference type="Pfam" id="PF08281">
    <property type="entry name" value="Sigma70_r4_2"/>
    <property type="match status" value="1"/>
</dbReference>
<gene>
    <name evidence="8" type="ORF">MED217_07431</name>
</gene>
<dbReference type="PANTHER" id="PTHR43133">
    <property type="entry name" value="RNA POLYMERASE ECF-TYPE SIGMA FACTO"/>
    <property type="match status" value="1"/>
</dbReference>
<evidence type="ECO:0000256" key="3">
    <source>
        <dbReference type="ARBA" id="ARBA00023082"/>
    </source>
</evidence>
<evidence type="ECO:0000259" key="7">
    <source>
        <dbReference type="Pfam" id="PF08281"/>
    </source>
</evidence>
<dbReference type="AlphaFoldDB" id="A3XMJ9"/>
<dbReference type="InterPro" id="IPR007627">
    <property type="entry name" value="RNA_pol_sigma70_r2"/>
</dbReference>
<evidence type="ECO:0000256" key="1">
    <source>
        <dbReference type="ARBA" id="ARBA00010641"/>
    </source>
</evidence>
<organism evidence="8 9">
    <name type="scientific">Leeuwenhoekiella blandensis (strain CECT 7118 / CCUG 51940 / KCTC 22103 / MED217)</name>
    <name type="common">Flavobacterium sp. (strain MED217)</name>
    <dbReference type="NCBI Taxonomy" id="398720"/>
    <lineage>
        <taxon>Bacteria</taxon>
        <taxon>Pseudomonadati</taxon>
        <taxon>Bacteroidota</taxon>
        <taxon>Flavobacteriia</taxon>
        <taxon>Flavobacteriales</taxon>
        <taxon>Flavobacteriaceae</taxon>
        <taxon>Leeuwenhoekiella</taxon>
    </lineage>
</organism>
<evidence type="ECO:0000256" key="4">
    <source>
        <dbReference type="ARBA" id="ARBA00023125"/>
    </source>
</evidence>
<dbReference type="NCBIfam" id="TIGR02937">
    <property type="entry name" value="sigma70-ECF"/>
    <property type="match status" value="1"/>
</dbReference>
<dbReference type="SUPFAM" id="SSF88946">
    <property type="entry name" value="Sigma2 domain of RNA polymerase sigma factors"/>
    <property type="match status" value="1"/>
</dbReference>
<accession>A3XMJ9</accession>
<keyword evidence="4" id="KW-0238">DNA-binding</keyword>
<dbReference type="eggNOG" id="COG1595">
    <property type="taxonomic scope" value="Bacteria"/>
</dbReference>
<dbReference type="InterPro" id="IPR014284">
    <property type="entry name" value="RNA_pol_sigma-70_dom"/>
</dbReference>
<sequence>MNQKEFLAQVNPIQDRLYRLARRLLVSDDEAQDATQEILIKLWSNRKKFKKLRSIEAFAVTMTKNYCYDKLKAKSSNNLQLVHSNYEDQHYNTVKTSENNDSVNWVFKLMKELPEQQRLVLHMRDVEQYSNSEIAKELDLNETAVRVTLSRARKTIREQLLKKHNYGIK</sequence>
<dbReference type="GO" id="GO:0003677">
    <property type="term" value="F:DNA binding"/>
    <property type="evidence" value="ECO:0007669"/>
    <property type="project" value="UniProtKB-KW"/>
</dbReference>
<dbReference type="Gene3D" id="1.10.10.10">
    <property type="entry name" value="Winged helix-like DNA-binding domain superfamily/Winged helix DNA-binding domain"/>
    <property type="match status" value="1"/>
</dbReference>
<evidence type="ECO:0000313" key="9">
    <source>
        <dbReference type="Proteomes" id="UP000001601"/>
    </source>
</evidence>
<feature type="domain" description="RNA polymerase sigma factor 70 region 4 type 2" evidence="7">
    <location>
        <begin position="108"/>
        <end position="155"/>
    </location>
</feature>
<dbReference type="PANTHER" id="PTHR43133:SF8">
    <property type="entry name" value="RNA POLYMERASE SIGMA FACTOR HI_1459-RELATED"/>
    <property type="match status" value="1"/>
</dbReference>
<dbReference type="CDD" id="cd06171">
    <property type="entry name" value="Sigma70_r4"/>
    <property type="match status" value="1"/>
</dbReference>
<name>A3XMJ9_LEEBM</name>
<dbReference type="EMBL" id="AANC01000005">
    <property type="protein sequence ID" value="EAQ49218.1"/>
    <property type="molecule type" value="Genomic_DNA"/>
</dbReference>
<dbReference type="InterPro" id="IPR039425">
    <property type="entry name" value="RNA_pol_sigma-70-like"/>
</dbReference>
<feature type="domain" description="RNA polymerase sigma-70 region 2" evidence="6">
    <location>
        <begin position="14"/>
        <end position="75"/>
    </location>
</feature>